<dbReference type="Proteomes" id="UP000828390">
    <property type="component" value="Unassembled WGS sequence"/>
</dbReference>
<dbReference type="EMBL" id="JAIWYP010000005">
    <property type="protein sequence ID" value="KAH3817735.1"/>
    <property type="molecule type" value="Genomic_DNA"/>
</dbReference>
<proteinExistence type="predicted"/>
<evidence type="ECO:0000313" key="2">
    <source>
        <dbReference type="EMBL" id="KAH3817735.1"/>
    </source>
</evidence>
<evidence type="ECO:0000256" key="1">
    <source>
        <dbReference type="SAM" id="MobiDB-lite"/>
    </source>
</evidence>
<comment type="caution">
    <text evidence="2">The sequence shown here is derived from an EMBL/GenBank/DDBJ whole genome shotgun (WGS) entry which is preliminary data.</text>
</comment>
<dbReference type="AlphaFoldDB" id="A0A9D4GIJ7"/>
<keyword evidence="3" id="KW-1185">Reference proteome</keyword>
<organism evidence="2 3">
    <name type="scientific">Dreissena polymorpha</name>
    <name type="common">Zebra mussel</name>
    <name type="synonym">Mytilus polymorpha</name>
    <dbReference type="NCBI Taxonomy" id="45954"/>
    <lineage>
        <taxon>Eukaryota</taxon>
        <taxon>Metazoa</taxon>
        <taxon>Spiralia</taxon>
        <taxon>Lophotrochozoa</taxon>
        <taxon>Mollusca</taxon>
        <taxon>Bivalvia</taxon>
        <taxon>Autobranchia</taxon>
        <taxon>Heteroconchia</taxon>
        <taxon>Euheterodonta</taxon>
        <taxon>Imparidentia</taxon>
        <taxon>Neoheterodontei</taxon>
        <taxon>Myida</taxon>
        <taxon>Dreissenoidea</taxon>
        <taxon>Dreissenidae</taxon>
        <taxon>Dreissena</taxon>
    </lineage>
</organism>
<protein>
    <submittedName>
        <fullName evidence="2">Uncharacterized protein</fullName>
    </submittedName>
</protein>
<name>A0A9D4GIJ7_DREPO</name>
<feature type="region of interest" description="Disordered" evidence="1">
    <location>
        <begin position="1"/>
        <end position="23"/>
    </location>
</feature>
<sequence>MQHLFGDRKKKVESVTPSGKDPLPCEENLRALFQACPDASFFNLIPDMFPGQRKPHHAKEDSLPFMPINLYREDSIK</sequence>
<reference evidence="2" key="2">
    <citation type="submission" date="2020-11" db="EMBL/GenBank/DDBJ databases">
        <authorList>
            <person name="McCartney M.A."/>
            <person name="Auch B."/>
            <person name="Kono T."/>
            <person name="Mallez S."/>
            <person name="Becker A."/>
            <person name="Gohl D.M."/>
            <person name="Silverstein K.A.T."/>
            <person name="Koren S."/>
            <person name="Bechman K.B."/>
            <person name="Herman A."/>
            <person name="Abrahante J.E."/>
            <person name="Garbe J."/>
        </authorList>
    </citation>
    <scope>NUCLEOTIDE SEQUENCE</scope>
    <source>
        <strain evidence="2">Duluth1</strain>
        <tissue evidence="2">Whole animal</tissue>
    </source>
</reference>
<gene>
    <name evidence="2" type="ORF">DPMN_119290</name>
</gene>
<evidence type="ECO:0000313" key="3">
    <source>
        <dbReference type="Proteomes" id="UP000828390"/>
    </source>
</evidence>
<reference evidence="2" key="1">
    <citation type="journal article" date="2019" name="bioRxiv">
        <title>The Genome of the Zebra Mussel, Dreissena polymorpha: A Resource for Invasive Species Research.</title>
        <authorList>
            <person name="McCartney M.A."/>
            <person name="Auch B."/>
            <person name="Kono T."/>
            <person name="Mallez S."/>
            <person name="Zhang Y."/>
            <person name="Obille A."/>
            <person name="Becker A."/>
            <person name="Abrahante J.E."/>
            <person name="Garbe J."/>
            <person name="Badalamenti J.P."/>
            <person name="Herman A."/>
            <person name="Mangelson H."/>
            <person name="Liachko I."/>
            <person name="Sullivan S."/>
            <person name="Sone E.D."/>
            <person name="Koren S."/>
            <person name="Silverstein K.A.T."/>
            <person name="Beckman K.B."/>
            <person name="Gohl D.M."/>
        </authorList>
    </citation>
    <scope>NUCLEOTIDE SEQUENCE</scope>
    <source>
        <strain evidence="2">Duluth1</strain>
        <tissue evidence="2">Whole animal</tissue>
    </source>
</reference>
<accession>A0A9D4GIJ7</accession>
<feature type="compositionally biased region" description="Basic and acidic residues" evidence="1">
    <location>
        <begin position="1"/>
        <end position="13"/>
    </location>
</feature>